<keyword evidence="1" id="KW-1133">Transmembrane helix</keyword>
<organism evidence="2 3">
    <name type="scientific">Candidatus Paraprevotella stercoravium</name>
    <dbReference type="NCBI Taxonomy" id="2838725"/>
    <lineage>
        <taxon>Bacteria</taxon>
        <taxon>Pseudomonadati</taxon>
        <taxon>Bacteroidota</taxon>
        <taxon>Bacteroidia</taxon>
        <taxon>Bacteroidales</taxon>
        <taxon>Prevotellaceae</taxon>
        <taxon>Paraprevotella</taxon>
    </lineage>
</organism>
<feature type="transmembrane region" description="Helical" evidence="1">
    <location>
        <begin position="200"/>
        <end position="220"/>
    </location>
</feature>
<comment type="caution">
    <text evidence="2">The sequence shown here is derived from an EMBL/GenBank/DDBJ whole genome shotgun (WGS) entry which is preliminary data.</text>
</comment>
<gene>
    <name evidence="2" type="ORF">H9789_03750</name>
</gene>
<reference evidence="2" key="2">
    <citation type="submission" date="2021-04" db="EMBL/GenBank/DDBJ databases">
        <authorList>
            <person name="Gilroy R."/>
        </authorList>
    </citation>
    <scope>NUCLEOTIDE SEQUENCE</scope>
    <source>
        <strain evidence="2">G3-2149</strain>
    </source>
</reference>
<protein>
    <submittedName>
        <fullName evidence="2">PepSY domain-containing protein</fullName>
    </submittedName>
</protein>
<keyword evidence="1" id="KW-0472">Membrane</keyword>
<dbReference type="PANTHER" id="PTHR34219:SF3">
    <property type="entry name" value="BLL7967 PROTEIN"/>
    <property type="match status" value="1"/>
</dbReference>
<name>A0A9E2L647_9BACT</name>
<dbReference type="Proteomes" id="UP000823865">
    <property type="component" value="Unassembled WGS sequence"/>
</dbReference>
<evidence type="ECO:0000313" key="3">
    <source>
        <dbReference type="Proteomes" id="UP000823865"/>
    </source>
</evidence>
<sequence length="368" mass="42324">MKRFRYLLRWFHRLSGMLIAIPFAVICITGAFLAFEPQLLRQIHPELYYLSRPYSGDRVSIRTVSEKVESQLPDGMTLGALQIGRADEAWIYEISSMRKAELFVDPSSGKVLGMIDHDAGGFYQLRKLHRWLGDTLNRESDAPCIGRIVVGIFTGWSVLVILSGFYLWFPRSRKSWSLRFRWPGWLSAGYAPEYQRHTLMGVWCGVPIIALALTGLTWSFPAYRDGFFALWGADYSQRKIKSAEADTTDFRYLWDQAWPLVRQEHSSLKKVHFEETVVEVISLSSFPGITVTDRYLLSSASGGLNPFPREAQRARSVRSGIVLVHEGLWMGWFSQLLTFLWALSGVYLSWSGVRLWNFRRLQKKQYVG</sequence>
<keyword evidence="1" id="KW-0812">Transmembrane</keyword>
<proteinExistence type="predicted"/>
<dbReference type="EMBL" id="JAHLFU010000069">
    <property type="protein sequence ID" value="MBU3852932.1"/>
    <property type="molecule type" value="Genomic_DNA"/>
</dbReference>
<dbReference type="Pfam" id="PF03929">
    <property type="entry name" value="PepSY_TM"/>
    <property type="match status" value="1"/>
</dbReference>
<dbReference type="InterPro" id="IPR005625">
    <property type="entry name" value="PepSY-ass_TM"/>
</dbReference>
<reference evidence="2" key="1">
    <citation type="journal article" date="2021" name="PeerJ">
        <title>Extensive microbial diversity within the chicken gut microbiome revealed by metagenomics and culture.</title>
        <authorList>
            <person name="Gilroy R."/>
            <person name="Ravi A."/>
            <person name="Getino M."/>
            <person name="Pursley I."/>
            <person name="Horton D.L."/>
            <person name="Alikhan N.F."/>
            <person name="Baker D."/>
            <person name="Gharbi K."/>
            <person name="Hall N."/>
            <person name="Watson M."/>
            <person name="Adriaenssens E.M."/>
            <person name="Foster-Nyarko E."/>
            <person name="Jarju S."/>
            <person name="Secka A."/>
            <person name="Antonio M."/>
            <person name="Oren A."/>
            <person name="Chaudhuri R.R."/>
            <person name="La Ragione R."/>
            <person name="Hildebrand F."/>
            <person name="Pallen M.J."/>
        </authorList>
    </citation>
    <scope>NUCLEOTIDE SEQUENCE</scope>
    <source>
        <strain evidence="2">G3-2149</strain>
    </source>
</reference>
<feature type="transmembrane region" description="Helical" evidence="1">
    <location>
        <begin position="148"/>
        <end position="169"/>
    </location>
</feature>
<evidence type="ECO:0000313" key="2">
    <source>
        <dbReference type="EMBL" id="MBU3852932.1"/>
    </source>
</evidence>
<accession>A0A9E2L647</accession>
<dbReference type="AlphaFoldDB" id="A0A9E2L647"/>
<dbReference type="PANTHER" id="PTHR34219">
    <property type="entry name" value="IRON-REGULATED INNER MEMBRANE PROTEIN-RELATED"/>
    <property type="match status" value="1"/>
</dbReference>
<evidence type="ECO:0000256" key="1">
    <source>
        <dbReference type="SAM" id="Phobius"/>
    </source>
</evidence>
<feature type="transmembrane region" description="Helical" evidence="1">
    <location>
        <begin position="332"/>
        <end position="356"/>
    </location>
</feature>